<evidence type="ECO:0000256" key="1">
    <source>
        <dbReference type="ARBA" id="ARBA00004589"/>
    </source>
</evidence>
<dbReference type="STRING" id="200361.A0A452ZM50"/>
<feature type="compositionally biased region" description="Low complexity" evidence="10">
    <location>
        <begin position="176"/>
        <end position="204"/>
    </location>
</feature>
<dbReference type="GO" id="GO:0009055">
    <property type="term" value="F:electron transfer activity"/>
    <property type="evidence" value="ECO:0007669"/>
    <property type="project" value="InterPro"/>
</dbReference>
<evidence type="ECO:0000256" key="3">
    <source>
        <dbReference type="ARBA" id="ARBA00022729"/>
    </source>
</evidence>
<dbReference type="InterPro" id="IPR039391">
    <property type="entry name" value="Phytocyanin-like"/>
</dbReference>
<keyword evidence="7" id="KW-0449">Lipoprotein</keyword>
<evidence type="ECO:0000259" key="12">
    <source>
        <dbReference type="PROSITE" id="PS51485"/>
    </source>
</evidence>
<feature type="domain" description="Phytocyanin" evidence="12">
    <location>
        <begin position="55"/>
        <end position="163"/>
    </location>
</feature>
<evidence type="ECO:0000313" key="14">
    <source>
        <dbReference type="Proteomes" id="UP000015105"/>
    </source>
</evidence>
<protein>
    <recommendedName>
        <fullName evidence="12">Phytocyanin domain-containing protein</fullName>
    </recommendedName>
</protein>
<dbReference type="Gramene" id="AET1Gv20830600.1">
    <property type="protein sequence ID" value="AET1Gv20830600.1"/>
    <property type="gene ID" value="AET1Gv20830600"/>
</dbReference>
<evidence type="ECO:0000256" key="6">
    <source>
        <dbReference type="ARBA" id="ARBA00023180"/>
    </source>
</evidence>
<dbReference type="PANTHER" id="PTHR33021:SF197">
    <property type="entry name" value="EARLY NODULIN-LIKE PROTEIN 13"/>
    <property type="match status" value="1"/>
</dbReference>
<dbReference type="InterPro" id="IPR003245">
    <property type="entry name" value="Phytocyanin_dom"/>
</dbReference>
<dbReference type="Pfam" id="PF02298">
    <property type="entry name" value="Cu_bind_like"/>
    <property type="match status" value="1"/>
</dbReference>
<evidence type="ECO:0000256" key="11">
    <source>
        <dbReference type="SAM" id="SignalP"/>
    </source>
</evidence>
<dbReference type="Proteomes" id="UP000015105">
    <property type="component" value="Chromosome 1D"/>
</dbReference>
<evidence type="ECO:0000256" key="8">
    <source>
        <dbReference type="ARBA" id="ARBA00035011"/>
    </source>
</evidence>
<reference evidence="14" key="1">
    <citation type="journal article" date="2014" name="Science">
        <title>Ancient hybridizations among the ancestral genomes of bread wheat.</title>
        <authorList>
            <consortium name="International Wheat Genome Sequencing Consortium,"/>
            <person name="Marcussen T."/>
            <person name="Sandve S.R."/>
            <person name="Heier L."/>
            <person name="Spannagl M."/>
            <person name="Pfeifer M."/>
            <person name="Jakobsen K.S."/>
            <person name="Wulff B.B."/>
            <person name="Steuernagel B."/>
            <person name="Mayer K.F."/>
            <person name="Olsen O.A."/>
        </authorList>
    </citation>
    <scope>NUCLEOTIDE SEQUENCE [LARGE SCALE GENOMIC DNA]</scope>
    <source>
        <strain evidence="14">cv. AL8/78</strain>
    </source>
</reference>
<reference evidence="13" key="3">
    <citation type="journal article" date="2017" name="Nature">
        <title>Genome sequence of the progenitor of the wheat D genome Aegilops tauschii.</title>
        <authorList>
            <person name="Luo M.C."/>
            <person name="Gu Y.Q."/>
            <person name="Puiu D."/>
            <person name="Wang H."/>
            <person name="Twardziok S.O."/>
            <person name="Deal K.R."/>
            <person name="Huo N."/>
            <person name="Zhu T."/>
            <person name="Wang L."/>
            <person name="Wang Y."/>
            <person name="McGuire P.E."/>
            <person name="Liu S."/>
            <person name="Long H."/>
            <person name="Ramasamy R.K."/>
            <person name="Rodriguez J.C."/>
            <person name="Van S.L."/>
            <person name="Yuan L."/>
            <person name="Wang Z."/>
            <person name="Xia Z."/>
            <person name="Xiao L."/>
            <person name="Anderson O.D."/>
            <person name="Ouyang S."/>
            <person name="Liang Y."/>
            <person name="Zimin A.V."/>
            <person name="Pertea G."/>
            <person name="Qi P."/>
            <person name="Bennetzen J.L."/>
            <person name="Dai X."/>
            <person name="Dawson M.W."/>
            <person name="Muller H.G."/>
            <person name="Kugler K."/>
            <person name="Rivarola-Duarte L."/>
            <person name="Spannagl M."/>
            <person name="Mayer K.F.X."/>
            <person name="Lu F.H."/>
            <person name="Bevan M.W."/>
            <person name="Leroy P."/>
            <person name="Li P."/>
            <person name="You F.M."/>
            <person name="Sun Q."/>
            <person name="Liu Z."/>
            <person name="Lyons E."/>
            <person name="Wicker T."/>
            <person name="Salzberg S.L."/>
            <person name="Devos K.M."/>
            <person name="Dvorak J."/>
        </authorList>
    </citation>
    <scope>NUCLEOTIDE SEQUENCE [LARGE SCALE GENOMIC DNA]</scope>
    <source>
        <strain evidence="13">cv. AL8/78</strain>
    </source>
</reference>
<dbReference type="GO" id="GO:0012505">
    <property type="term" value="C:endomembrane system"/>
    <property type="evidence" value="ECO:0007669"/>
    <property type="project" value="UniProtKB-SubCell"/>
</dbReference>
<dbReference type="Gene3D" id="2.60.40.420">
    <property type="entry name" value="Cupredoxins - blue copper proteins"/>
    <property type="match status" value="1"/>
</dbReference>
<evidence type="ECO:0000256" key="9">
    <source>
        <dbReference type="ARBA" id="ARBA00037868"/>
    </source>
</evidence>
<keyword evidence="6" id="KW-0325">Glycoprotein</keyword>
<keyword evidence="2" id="KW-0336">GPI-anchor</keyword>
<dbReference type="InterPro" id="IPR041846">
    <property type="entry name" value="ENL_dom"/>
</dbReference>
<feature type="region of interest" description="Disordered" evidence="10">
    <location>
        <begin position="1"/>
        <end position="30"/>
    </location>
</feature>
<accession>A0A452ZM50</accession>
<name>A0A452ZM50_AEGTS</name>
<proteinExistence type="inferred from homology"/>
<comment type="subcellular location">
    <subcellularLocation>
        <location evidence="9">Endomembrane system</location>
        <topology evidence="9">Lipid-anchor</topology>
    </subcellularLocation>
    <subcellularLocation>
        <location evidence="1">Membrane</location>
        <topology evidence="1">Lipid-anchor</topology>
        <topology evidence="1">GPI-anchor</topology>
    </subcellularLocation>
</comment>
<evidence type="ECO:0000256" key="7">
    <source>
        <dbReference type="ARBA" id="ARBA00023288"/>
    </source>
</evidence>
<dbReference type="FunFam" id="2.60.40.420:FF:000034">
    <property type="entry name" value="Cupredoxin superfamily protein"/>
    <property type="match status" value="1"/>
</dbReference>
<evidence type="ECO:0000256" key="5">
    <source>
        <dbReference type="ARBA" id="ARBA00023157"/>
    </source>
</evidence>
<dbReference type="InterPro" id="IPR008972">
    <property type="entry name" value="Cupredoxin"/>
</dbReference>
<evidence type="ECO:0000256" key="4">
    <source>
        <dbReference type="ARBA" id="ARBA00023136"/>
    </source>
</evidence>
<dbReference type="PANTHER" id="PTHR33021">
    <property type="entry name" value="BLUE COPPER PROTEIN"/>
    <property type="match status" value="1"/>
</dbReference>
<dbReference type="CDD" id="cd11019">
    <property type="entry name" value="OsENODL1_like"/>
    <property type="match status" value="1"/>
</dbReference>
<feature type="chain" id="PRO_5019440652" description="Phytocyanin domain-containing protein" evidence="11">
    <location>
        <begin position="50"/>
        <end position="228"/>
    </location>
</feature>
<reference evidence="13" key="5">
    <citation type="journal article" date="2021" name="G3 (Bethesda)">
        <title>Aegilops tauschii genome assembly Aet v5.0 features greater sequence contiguity and improved annotation.</title>
        <authorList>
            <person name="Wang L."/>
            <person name="Zhu T."/>
            <person name="Rodriguez J.C."/>
            <person name="Deal K.R."/>
            <person name="Dubcovsky J."/>
            <person name="McGuire P.E."/>
            <person name="Lux T."/>
            <person name="Spannagl M."/>
            <person name="Mayer K.F.X."/>
            <person name="Baldrich P."/>
            <person name="Meyers B.C."/>
            <person name="Huo N."/>
            <person name="Gu Y.Q."/>
            <person name="Zhou H."/>
            <person name="Devos K.M."/>
            <person name="Bennetzen J.L."/>
            <person name="Unver T."/>
            <person name="Budak H."/>
            <person name="Gulick P.J."/>
            <person name="Galiba G."/>
            <person name="Kalapos B."/>
            <person name="Nelson D.R."/>
            <person name="Li P."/>
            <person name="You F.M."/>
            <person name="Luo M.C."/>
            <person name="Dvorak J."/>
        </authorList>
    </citation>
    <scope>NUCLEOTIDE SEQUENCE [LARGE SCALE GENOMIC DNA]</scope>
    <source>
        <strain evidence="13">cv. AL8/78</strain>
    </source>
</reference>
<dbReference type="SUPFAM" id="SSF49503">
    <property type="entry name" value="Cupredoxins"/>
    <property type="match status" value="1"/>
</dbReference>
<keyword evidence="14" id="KW-1185">Reference proteome</keyword>
<reference evidence="13" key="4">
    <citation type="submission" date="2019-03" db="UniProtKB">
        <authorList>
            <consortium name="EnsemblPlants"/>
        </authorList>
    </citation>
    <scope>IDENTIFICATION</scope>
</reference>
<sequence>HPPHHTQHQPPANTCSPSSSPPQPVDPSRSLPMASRALLLCSLVALALAAGSDARDHVVGGGKDGAWRVPPPAQPDALNDWAGKARFHVGDNLVFKFDAATDSVLEVTRADYDRCNTASPIATYKASGAVVPLPPGGQRFRHFISGAPGNCQKGERVIVLVMSEKHGRRVPPAAPAPAHSPSSSAGLVEAPAHAPAPAPATGAAWRTASGSGSVVLGALLGALLVVGF</sequence>
<dbReference type="GO" id="GO:0005886">
    <property type="term" value="C:plasma membrane"/>
    <property type="evidence" value="ECO:0007669"/>
    <property type="project" value="TreeGrafter"/>
</dbReference>
<evidence type="ECO:0000256" key="10">
    <source>
        <dbReference type="SAM" id="MobiDB-lite"/>
    </source>
</evidence>
<feature type="region of interest" description="Disordered" evidence="10">
    <location>
        <begin position="169"/>
        <end position="204"/>
    </location>
</feature>
<comment type="similarity">
    <text evidence="8">Belongs to the early nodulin-like (ENODL) family.</text>
</comment>
<dbReference type="GO" id="GO:0098552">
    <property type="term" value="C:side of membrane"/>
    <property type="evidence" value="ECO:0007669"/>
    <property type="project" value="UniProtKB-KW"/>
</dbReference>
<keyword evidence="4" id="KW-0472">Membrane</keyword>
<dbReference type="EnsemblPlants" id="AET1Gv20830600.1">
    <property type="protein sequence ID" value="AET1Gv20830600.1"/>
    <property type="gene ID" value="AET1Gv20830600"/>
</dbReference>
<keyword evidence="3 11" id="KW-0732">Signal</keyword>
<dbReference type="PROSITE" id="PS51485">
    <property type="entry name" value="PHYTOCYANIN"/>
    <property type="match status" value="1"/>
</dbReference>
<organism evidence="13 14">
    <name type="scientific">Aegilops tauschii subsp. strangulata</name>
    <name type="common">Goatgrass</name>
    <dbReference type="NCBI Taxonomy" id="200361"/>
    <lineage>
        <taxon>Eukaryota</taxon>
        <taxon>Viridiplantae</taxon>
        <taxon>Streptophyta</taxon>
        <taxon>Embryophyta</taxon>
        <taxon>Tracheophyta</taxon>
        <taxon>Spermatophyta</taxon>
        <taxon>Magnoliopsida</taxon>
        <taxon>Liliopsida</taxon>
        <taxon>Poales</taxon>
        <taxon>Poaceae</taxon>
        <taxon>BOP clade</taxon>
        <taxon>Pooideae</taxon>
        <taxon>Triticodae</taxon>
        <taxon>Triticeae</taxon>
        <taxon>Triticinae</taxon>
        <taxon>Aegilops</taxon>
    </lineage>
</organism>
<keyword evidence="5" id="KW-1015">Disulfide bond</keyword>
<evidence type="ECO:0000256" key="2">
    <source>
        <dbReference type="ARBA" id="ARBA00022622"/>
    </source>
</evidence>
<feature type="signal peptide" evidence="11">
    <location>
        <begin position="1"/>
        <end position="49"/>
    </location>
</feature>
<evidence type="ECO:0000313" key="13">
    <source>
        <dbReference type="EnsemblPlants" id="AET1Gv20830600.1"/>
    </source>
</evidence>
<dbReference type="AlphaFoldDB" id="A0A452ZM50"/>
<reference evidence="14" key="2">
    <citation type="journal article" date="2017" name="Nat. Plants">
        <title>The Aegilops tauschii genome reveals multiple impacts of transposons.</title>
        <authorList>
            <person name="Zhao G."/>
            <person name="Zou C."/>
            <person name="Li K."/>
            <person name="Wang K."/>
            <person name="Li T."/>
            <person name="Gao L."/>
            <person name="Zhang X."/>
            <person name="Wang H."/>
            <person name="Yang Z."/>
            <person name="Liu X."/>
            <person name="Jiang W."/>
            <person name="Mao L."/>
            <person name="Kong X."/>
            <person name="Jiao Y."/>
            <person name="Jia J."/>
        </authorList>
    </citation>
    <scope>NUCLEOTIDE SEQUENCE [LARGE SCALE GENOMIC DNA]</scope>
    <source>
        <strain evidence="14">cv. AL8/78</strain>
    </source>
</reference>